<dbReference type="PANTHER" id="PTHR42829:SF2">
    <property type="entry name" value="NADH-UBIQUINONE OXIDOREDUCTASE CHAIN 5"/>
    <property type="match status" value="1"/>
</dbReference>
<evidence type="ECO:0000256" key="14">
    <source>
        <dbReference type="ARBA" id="ARBA00023136"/>
    </source>
</evidence>
<feature type="transmembrane region" description="Helical" evidence="16">
    <location>
        <begin position="459"/>
        <end position="481"/>
    </location>
</feature>
<comment type="subcellular location">
    <subcellularLocation>
        <location evidence="1">Mitochondrion inner membrane</location>
        <topology evidence="1">Multi-pass membrane protein</topology>
    </subcellularLocation>
</comment>
<feature type="transmembrane region" description="Helical" evidence="16">
    <location>
        <begin position="247"/>
        <end position="266"/>
    </location>
</feature>
<feature type="transmembrane region" description="Helical" evidence="16">
    <location>
        <begin position="378"/>
        <end position="403"/>
    </location>
</feature>
<dbReference type="EMBL" id="KX752424">
    <property type="protein sequence ID" value="AOR87133.1"/>
    <property type="molecule type" value="Genomic_DNA"/>
</dbReference>
<dbReference type="AlphaFoldDB" id="A0A1C9UZD7"/>
<reference evidence="20" key="1">
    <citation type="journal article" date="2016" name="Gene">
        <title>Syllidae mitochondrial gene order is unusually variable for Annelida.</title>
        <authorList>
            <person name="Aguado M.T."/>
            <person name="Richter S."/>
            <person name="Sontowski R."/>
            <person name="Golombek A."/>
            <person name="Struck T.H."/>
            <person name="Bleidorn C."/>
        </authorList>
    </citation>
    <scope>NUCLEOTIDE SEQUENCE</scope>
</reference>
<evidence type="ECO:0000256" key="12">
    <source>
        <dbReference type="ARBA" id="ARBA00023075"/>
    </source>
</evidence>
<keyword evidence="7" id="KW-0999">Mitochondrion inner membrane</keyword>
<dbReference type="InterPro" id="IPR001516">
    <property type="entry name" value="Proton_antipo_N"/>
</dbReference>
<dbReference type="GO" id="GO:0042773">
    <property type="term" value="P:ATP synthesis coupled electron transport"/>
    <property type="evidence" value="ECO:0007669"/>
    <property type="project" value="InterPro"/>
</dbReference>
<dbReference type="PANTHER" id="PTHR42829">
    <property type="entry name" value="NADH-UBIQUINONE OXIDOREDUCTASE CHAIN 5"/>
    <property type="match status" value="1"/>
</dbReference>
<comment type="similarity">
    <text evidence="16">Belongs to the complex I subunit 5 family.</text>
</comment>
<keyword evidence="11 16" id="KW-0520">NAD</keyword>
<evidence type="ECO:0000259" key="17">
    <source>
        <dbReference type="Pfam" id="PF00361"/>
    </source>
</evidence>
<keyword evidence="13 16" id="KW-0496">Mitochondrion</keyword>
<evidence type="ECO:0000259" key="19">
    <source>
        <dbReference type="Pfam" id="PF06455"/>
    </source>
</evidence>
<evidence type="ECO:0000256" key="4">
    <source>
        <dbReference type="ARBA" id="ARBA00022448"/>
    </source>
</evidence>
<evidence type="ECO:0000313" key="20">
    <source>
        <dbReference type="EMBL" id="AOR87133.1"/>
    </source>
</evidence>
<feature type="transmembrane region" description="Helical" evidence="16">
    <location>
        <begin position="180"/>
        <end position="205"/>
    </location>
</feature>
<dbReference type="RefSeq" id="YP_009307960.1">
    <property type="nucleotide sequence ID" value="NC_031403.1"/>
</dbReference>
<feature type="transmembrane region" description="Helical" evidence="16">
    <location>
        <begin position="554"/>
        <end position="572"/>
    </location>
</feature>
<feature type="transmembrane region" description="Helical" evidence="16">
    <location>
        <begin position="493"/>
        <end position="514"/>
    </location>
</feature>
<evidence type="ECO:0000256" key="8">
    <source>
        <dbReference type="ARBA" id="ARBA00022967"/>
    </source>
</evidence>
<organism evidence="20">
    <name type="scientific">Myrianida brachycephala</name>
    <name type="common">Marine polychaete worm</name>
    <name type="synonym">Autolytus brachycephalus</name>
    <dbReference type="NCBI Taxonomy" id="884646"/>
    <lineage>
        <taxon>Eukaryota</taxon>
        <taxon>Metazoa</taxon>
        <taxon>Spiralia</taxon>
        <taxon>Lophotrochozoa</taxon>
        <taxon>Annelida</taxon>
        <taxon>Polychaeta</taxon>
        <taxon>Errantia</taxon>
        <taxon>Phyllodocida</taxon>
        <taxon>Syllidae</taxon>
        <taxon>Myrianida</taxon>
    </lineage>
</organism>
<keyword evidence="12 16" id="KW-0830">Ubiquinone</keyword>
<evidence type="ECO:0000256" key="10">
    <source>
        <dbReference type="ARBA" id="ARBA00022989"/>
    </source>
</evidence>
<comment type="function">
    <text evidence="16">Core subunit of the mitochondrial membrane respiratory chain NADH dehydrogenase (Complex I) which catalyzes electron transfer from NADH through the respiratory chain, using ubiquinone as an electron acceptor. Essential for the catalytic activity and assembly of complex I.</text>
</comment>
<feature type="transmembrane region" description="Helical" evidence="16">
    <location>
        <begin position="12"/>
        <end position="38"/>
    </location>
</feature>
<evidence type="ECO:0000259" key="18">
    <source>
        <dbReference type="Pfam" id="PF00662"/>
    </source>
</evidence>
<feature type="transmembrane region" description="Helical" evidence="16">
    <location>
        <begin position="153"/>
        <end position="174"/>
    </location>
</feature>
<accession>A0A1C9UZD7</accession>
<evidence type="ECO:0000256" key="5">
    <source>
        <dbReference type="ARBA" id="ARBA00022660"/>
    </source>
</evidence>
<dbReference type="GO" id="GO:0008137">
    <property type="term" value="F:NADH dehydrogenase (ubiquinone) activity"/>
    <property type="evidence" value="ECO:0007669"/>
    <property type="project" value="UniProtKB-EC"/>
</dbReference>
<dbReference type="InterPro" id="IPR010934">
    <property type="entry name" value="NADH_DH_su5_C"/>
</dbReference>
<keyword evidence="5" id="KW-0679">Respiratory chain</keyword>
<proteinExistence type="inferred from homology"/>
<keyword evidence="9" id="KW-0249">Electron transport</keyword>
<feature type="domain" description="NADH dehydrogenase subunit 5 C-terminal" evidence="19">
    <location>
        <begin position="394"/>
        <end position="573"/>
    </location>
</feature>
<dbReference type="Pfam" id="PF00662">
    <property type="entry name" value="Proton_antipo_N"/>
    <property type="match status" value="1"/>
</dbReference>
<evidence type="ECO:0000256" key="7">
    <source>
        <dbReference type="ARBA" id="ARBA00022792"/>
    </source>
</evidence>
<dbReference type="Pfam" id="PF06455">
    <property type="entry name" value="NADH5_C"/>
    <property type="match status" value="1"/>
</dbReference>
<comment type="catalytic activity">
    <reaction evidence="15 16">
        <text>a ubiquinone + NADH + 5 H(+)(in) = a ubiquinol + NAD(+) + 4 H(+)(out)</text>
        <dbReference type="Rhea" id="RHEA:29091"/>
        <dbReference type="Rhea" id="RHEA-COMP:9565"/>
        <dbReference type="Rhea" id="RHEA-COMP:9566"/>
        <dbReference type="ChEBI" id="CHEBI:15378"/>
        <dbReference type="ChEBI" id="CHEBI:16389"/>
        <dbReference type="ChEBI" id="CHEBI:17976"/>
        <dbReference type="ChEBI" id="CHEBI:57540"/>
        <dbReference type="ChEBI" id="CHEBI:57945"/>
        <dbReference type="EC" id="7.1.1.2"/>
    </reaction>
</comment>
<dbReference type="GO" id="GO:0015990">
    <property type="term" value="P:electron transport coupled proton transport"/>
    <property type="evidence" value="ECO:0007669"/>
    <property type="project" value="TreeGrafter"/>
</dbReference>
<feature type="transmembrane region" description="Helical" evidence="16">
    <location>
        <begin position="334"/>
        <end position="358"/>
    </location>
</feature>
<evidence type="ECO:0000256" key="1">
    <source>
        <dbReference type="ARBA" id="ARBA00004448"/>
    </source>
</evidence>
<dbReference type="InterPro" id="IPR001750">
    <property type="entry name" value="ND/Mrp_TM"/>
</dbReference>
<feature type="transmembrane region" description="Helical" evidence="16">
    <location>
        <begin position="423"/>
        <end position="444"/>
    </location>
</feature>
<feature type="domain" description="NADH:quinone oxidoreductase/Mrp antiporter transmembrane" evidence="17">
    <location>
        <begin position="110"/>
        <end position="389"/>
    </location>
</feature>
<keyword evidence="4 16" id="KW-0813">Transport</keyword>
<name>A0A1C9UZD7_MYRBC</name>
<keyword evidence="14 16" id="KW-0472">Membrane</keyword>
<evidence type="ECO:0000256" key="16">
    <source>
        <dbReference type="RuleBase" id="RU003404"/>
    </source>
</evidence>
<feature type="transmembrane region" description="Helical" evidence="16">
    <location>
        <begin position="273"/>
        <end position="291"/>
    </location>
</feature>
<evidence type="ECO:0000256" key="2">
    <source>
        <dbReference type="ARBA" id="ARBA00012944"/>
    </source>
</evidence>
<feature type="transmembrane region" description="Helical" evidence="16">
    <location>
        <begin position="297"/>
        <end position="322"/>
    </location>
</feature>
<keyword evidence="8" id="KW-1278">Translocase</keyword>
<evidence type="ECO:0000256" key="13">
    <source>
        <dbReference type="ARBA" id="ARBA00023128"/>
    </source>
</evidence>
<evidence type="ECO:0000256" key="6">
    <source>
        <dbReference type="ARBA" id="ARBA00022692"/>
    </source>
</evidence>
<feature type="domain" description="NADH-Ubiquinone oxidoreductase (complex I) chain 5 N-terminal" evidence="18">
    <location>
        <begin position="43"/>
        <end position="91"/>
    </location>
</feature>
<evidence type="ECO:0000256" key="9">
    <source>
        <dbReference type="ARBA" id="ARBA00022982"/>
    </source>
</evidence>
<feature type="transmembrane region" description="Helical" evidence="16">
    <location>
        <begin position="114"/>
        <end position="132"/>
    </location>
</feature>
<dbReference type="GO" id="GO:0003954">
    <property type="term" value="F:NADH dehydrogenase activity"/>
    <property type="evidence" value="ECO:0007669"/>
    <property type="project" value="TreeGrafter"/>
</dbReference>
<keyword evidence="10 16" id="KW-1133">Transmembrane helix</keyword>
<keyword evidence="6 16" id="KW-0812">Transmembrane</keyword>
<geneLocation type="mitochondrion" evidence="20"/>
<feature type="transmembrane region" description="Helical" evidence="16">
    <location>
        <begin position="58"/>
        <end position="81"/>
    </location>
</feature>
<dbReference type="Pfam" id="PF00361">
    <property type="entry name" value="Proton_antipo_M"/>
    <property type="match status" value="1"/>
</dbReference>
<sequence>MLKFIPNPLKSFYIILASWSLFSTFAALTFNSGSMLLLSYTFFNLNSNPITLNIVLDMYSMLFSGVVLFISSNIMLFSMFYMKGDPSLLRFSYLVLGFIMSMNLLIFIPNLITLLIGWDGLGIISFILVIYYQNNKSLAAGMITAMTNRIGDVLILGSIGMILSQSHWSISFMWVESLHYPITISILLLLAFCTKSAQIPFSAWLPAAMAAPTPVSALVHSSTLVTAGIFLLFRFHPFLSSLKYFNFILMTMSLSTMLMAGLAAVVENDMKKIIALSTLSQLGVMATSLALNLPMFAFFHLITHALFKALLFICAGVLINFHSHGQDLRTMGNIYLKLPLTTTSMIIANLALCGFPFMAGFFSKDLIIESSLFQNFNMFFMLGFMLATMLTALYSFRFLIILFSMPLLASPFSNLNDNLKNTLFAMFIMSIMAIMGGAMFSWSWSSLNTEPMVPMMFKYLTPMMIMLGSSMGVMISMLSFFPMLTNNLFFAHFYLTSMWGLVVSSSFLTLPNFFHFSFYQLKTIDQGWTEIMGPKGMISISPYISSNISKPQNMIINSSIMLMCMSMSLIFLF</sequence>
<gene>
    <name evidence="20" type="primary">ND5</name>
</gene>
<feature type="transmembrane region" description="Helical" evidence="16">
    <location>
        <begin position="217"/>
        <end position="235"/>
    </location>
</feature>
<dbReference type="EC" id="7.1.1.2" evidence="2 16"/>
<dbReference type="CTD" id="4540"/>
<evidence type="ECO:0000256" key="15">
    <source>
        <dbReference type="ARBA" id="ARBA00049551"/>
    </source>
</evidence>
<evidence type="ECO:0000256" key="11">
    <source>
        <dbReference type="ARBA" id="ARBA00023027"/>
    </source>
</evidence>
<dbReference type="InterPro" id="IPR003945">
    <property type="entry name" value="NU5C-like"/>
</dbReference>
<dbReference type="GeneID" id="29291489"/>
<evidence type="ECO:0000256" key="3">
    <source>
        <dbReference type="ARBA" id="ARBA00021096"/>
    </source>
</evidence>
<dbReference type="GO" id="GO:0005743">
    <property type="term" value="C:mitochondrial inner membrane"/>
    <property type="evidence" value="ECO:0007669"/>
    <property type="project" value="UniProtKB-SubCell"/>
</dbReference>
<dbReference type="PRINTS" id="PR01434">
    <property type="entry name" value="NADHDHGNASE5"/>
</dbReference>
<feature type="transmembrane region" description="Helical" evidence="16">
    <location>
        <begin position="88"/>
        <end position="108"/>
    </location>
</feature>
<protein>
    <recommendedName>
        <fullName evidence="3 16">NADH-ubiquinone oxidoreductase chain 5</fullName>
        <ecNumber evidence="2 16">7.1.1.2</ecNumber>
    </recommendedName>
</protein>